<accession>A0A179CAP4</accession>
<dbReference type="RefSeq" id="WP_064208755.1">
    <property type="nucleotide sequence ID" value="NZ_LVKC01000005.1"/>
</dbReference>
<dbReference type="AlphaFoldDB" id="A0A179CAP4"/>
<dbReference type="Gene3D" id="3.90.280.10">
    <property type="entry name" value="PEBP-like"/>
    <property type="match status" value="1"/>
</dbReference>
<dbReference type="EMBL" id="LVKI01000019">
    <property type="protein sequence ID" value="OAQ07989.1"/>
    <property type="molecule type" value="Genomic_DNA"/>
</dbReference>
<proteinExistence type="predicted"/>
<dbReference type="PANTHER" id="PTHR30289:SF1">
    <property type="entry name" value="PEBP (PHOSPHATIDYLETHANOLAMINE-BINDING PROTEIN) FAMILY PROTEIN"/>
    <property type="match status" value="1"/>
</dbReference>
<dbReference type="InterPro" id="IPR036610">
    <property type="entry name" value="PEBP-like_sf"/>
</dbReference>
<dbReference type="Pfam" id="PF01161">
    <property type="entry name" value="PBP"/>
    <property type="match status" value="1"/>
</dbReference>
<comment type="caution">
    <text evidence="1">The sequence shown here is derived from an EMBL/GenBank/DDBJ whole genome shotgun (WGS) entry which is preliminary data.</text>
</comment>
<dbReference type="Proteomes" id="UP000078520">
    <property type="component" value="Unassembled WGS sequence"/>
</dbReference>
<organism evidence="1 2">
    <name type="scientific">Ligilactobacillus aviarius</name>
    <dbReference type="NCBI Taxonomy" id="1606"/>
    <lineage>
        <taxon>Bacteria</taxon>
        <taxon>Bacillati</taxon>
        <taxon>Bacillota</taxon>
        <taxon>Bacilli</taxon>
        <taxon>Lactobacillales</taxon>
        <taxon>Lactobacillaceae</taxon>
        <taxon>Ligilactobacillus</taxon>
    </lineage>
</organism>
<dbReference type="PANTHER" id="PTHR30289">
    <property type="entry name" value="UNCHARACTERIZED PROTEIN YBCL-RELATED"/>
    <property type="match status" value="1"/>
</dbReference>
<evidence type="ECO:0000313" key="1">
    <source>
        <dbReference type="EMBL" id="OAQ07989.1"/>
    </source>
</evidence>
<evidence type="ECO:0008006" key="3">
    <source>
        <dbReference type="Google" id="ProtNLM"/>
    </source>
</evidence>
<dbReference type="SUPFAM" id="SSF49777">
    <property type="entry name" value="PEBP-like"/>
    <property type="match status" value="1"/>
</dbReference>
<gene>
    <name evidence="1" type="ORF">A3O14_05110</name>
</gene>
<dbReference type="OrthoDB" id="9797506at2"/>
<dbReference type="CDD" id="cd00865">
    <property type="entry name" value="PEBP_bact_arch"/>
    <property type="match status" value="1"/>
</dbReference>
<name>A0A179CAP4_9LACO</name>
<dbReference type="InterPro" id="IPR008914">
    <property type="entry name" value="PEBP"/>
</dbReference>
<dbReference type="InterPro" id="IPR005247">
    <property type="entry name" value="YbhB_YbcL/LppC-like"/>
</dbReference>
<protein>
    <recommendedName>
        <fullName evidence="3">YbhB/YbcL family Raf kinase inhibitor-like protein</fullName>
    </recommendedName>
</protein>
<reference evidence="2" key="1">
    <citation type="submission" date="2016-03" db="EMBL/GenBank/DDBJ databases">
        <authorList>
            <person name="Johnson T.J."/>
            <person name="Youmans B."/>
            <person name="Case K."/>
            <person name="Noll S."/>
        </authorList>
    </citation>
    <scope>NUCLEOTIDE SEQUENCE [LARGE SCALE GENOMIC DNA]</scope>
    <source>
        <strain evidence="2">UMNLAv8</strain>
    </source>
</reference>
<dbReference type="NCBIfam" id="TIGR00481">
    <property type="entry name" value="YbhB/YbcL family Raf kinase inhibitor-like protein"/>
    <property type="match status" value="1"/>
</dbReference>
<evidence type="ECO:0000313" key="2">
    <source>
        <dbReference type="Proteomes" id="UP000078520"/>
    </source>
</evidence>
<sequence length="167" mass="18625">MKVNVPLDHGFLPDKYAKKAAPEFQLEDHPIVSFPIDIQDAPVGTQTFALTLVDFDAIPVCGFAWIHWTAANIPVELNHLPENASRELHDFIQGNNSAAGYLVGGDQTISRNYLGPRPPEGVHNYTLTVYALDTKLPLENGYWMNELLDTMKGHVLEKARVELPYEG</sequence>